<dbReference type="InterPro" id="IPR029044">
    <property type="entry name" value="Nucleotide-diphossugar_trans"/>
</dbReference>
<dbReference type="CDD" id="cd03801">
    <property type="entry name" value="GT4_PimA-like"/>
    <property type="match status" value="1"/>
</dbReference>
<dbReference type="InterPro" id="IPR001296">
    <property type="entry name" value="Glyco_trans_1"/>
</dbReference>
<dbReference type="InterPro" id="IPR001173">
    <property type="entry name" value="Glyco_trans_2-like"/>
</dbReference>
<feature type="domain" description="Glycosyltransferase subfamily 4-like N-terminal" evidence="3">
    <location>
        <begin position="491"/>
        <end position="656"/>
    </location>
</feature>
<protein>
    <recommendedName>
        <fullName evidence="6">Glycosyltransferase</fullName>
    </recommendedName>
</protein>
<dbReference type="STRING" id="1672749.BJF92_07295"/>
<dbReference type="PANTHER" id="PTHR12526">
    <property type="entry name" value="GLYCOSYLTRANSFERASE"/>
    <property type="match status" value="1"/>
</dbReference>
<feature type="domain" description="Glycosyltransferase 2-like" evidence="2">
    <location>
        <begin position="13"/>
        <end position="147"/>
    </location>
</feature>
<dbReference type="Gene3D" id="3.90.550.10">
    <property type="entry name" value="Spore Coat Polysaccharide Biosynthesis Protein SpsA, Chain A"/>
    <property type="match status" value="1"/>
</dbReference>
<dbReference type="GO" id="GO:0016757">
    <property type="term" value="F:glycosyltransferase activity"/>
    <property type="evidence" value="ECO:0007669"/>
    <property type="project" value="InterPro"/>
</dbReference>
<proteinExistence type="predicted"/>
<gene>
    <name evidence="4" type="ORF">BJF92_07295</name>
</gene>
<dbReference type="AlphaFoldDB" id="A0A1Q9AD16"/>
<evidence type="ECO:0000259" key="1">
    <source>
        <dbReference type="Pfam" id="PF00534"/>
    </source>
</evidence>
<dbReference type="Proteomes" id="UP000186143">
    <property type="component" value="Unassembled WGS sequence"/>
</dbReference>
<evidence type="ECO:0000259" key="2">
    <source>
        <dbReference type="Pfam" id="PF00535"/>
    </source>
</evidence>
<feature type="domain" description="Glycosyl transferase family 1" evidence="1">
    <location>
        <begin position="681"/>
        <end position="834"/>
    </location>
</feature>
<dbReference type="Pfam" id="PF00535">
    <property type="entry name" value="Glycos_transf_2"/>
    <property type="match status" value="1"/>
</dbReference>
<evidence type="ECO:0000259" key="3">
    <source>
        <dbReference type="Pfam" id="PF13439"/>
    </source>
</evidence>
<evidence type="ECO:0008006" key="6">
    <source>
        <dbReference type="Google" id="ProtNLM"/>
    </source>
</evidence>
<dbReference type="Pfam" id="PF00534">
    <property type="entry name" value="Glycos_transf_1"/>
    <property type="match status" value="1"/>
</dbReference>
<dbReference type="EMBL" id="MKIO01000042">
    <property type="protein sequence ID" value="OLP52783.1"/>
    <property type="molecule type" value="Genomic_DNA"/>
</dbReference>
<accession>A0A1Q9AD16</accession>
<dbReference type="InterPro" id="IPR028098">
    <property type="entry name" value="Glyco_trans_4-like_N"/>
</dbReference>
<dbReference type="Gene3D" id="3.40.50.2000">
    <property type="entry name" value="Glycogen Phosphorylase B"/>
    <property type="match status" value="2"/>
</dbReference>
<dbReference type="CDD" id="cd00761">
    <property type="entry name" value="Glyco_tranf_GTA_type"/>
    <property type="match status" value="1"/>
</dbReference>
<dbReference type="SUPFAM" id="SSF53756">
    <property type="entry name" value="UDP-Glycosyltransferase/glycogen phosphorylase"/>
    <property type="match status" value="1"/>
</dbReference>
<evidence type="ECO:0000313" key="5">
    <source>
        <dbReference type="Proteomes" id="UP000186143"/>
    </source>
</evidence>
<name>A0A1Q9AD16_9HYPH</name>
<organism evidence="4 5">
    <name type="scientific">Xaviernesmea rhizosphaerae</name>
    <dbReference type="NCBI Taxonomy" id="1672749"/>
    <lineage>
        <taxon>Bacteria</taxon>
        <taxon>Pseudomonadati</taxon>
        <taxon>Pseudomonadota</taxon>
        <taxon>Alphaproteobacteria</taxon>
        <taxon>Hyphomicrobiales</taxon>
        <taxon>Rhizobiaceae</taxon>
        <taxon>Rhizobium/Agrobacterium group</taxon>
        <taxon>Xaviernesmea</taxon>
    </lineage>
</organism>
<sequence length="865" mass="97240">MSLSVPAKRRIAVITPIFRHSGLVIEAIESIRRQTLADDILHVLVNDGCPFESTHETCATYATAYPEATVYLRKRNGGLSSARNFAVRHILATRPEIELFYFLDADNRLHPQALERASAYLLREGVDWVYPDVDMFGLREGWDYGGDFSPLLMRNMNLCEAGSLLHRRVFEAGVFFDEAMRQGYEDWDFFISAFEHGFRGKHLENFGFLYRKRPESMLAESTKLDAMIRYSMQRKHRAFFSEKEIRAQEQREFPRYVIYLADEGRTVYASDPHDLSADVKDFPADFWRALIEPGRSSVPAFLAVTTAASLRVLQRARIASWLFWALEEKLNFAPIAAVRVEAALRQAGLAQDDDGEDYSIRPERVETVQDAHLIMMPFNTLADVARTDLGWLQTLVLHSGADLAQLSVTLSPRGAQTLGRKVGFDLLLVAERLCNSPYREAARMTWNWRKTLFRRVDAYHVERKSWGGVATFPPSRRQGRNIGFLLPLVEFGGVEKVVLNMARTMKAEGWGVHLYITERNNGRLTEEWQQVFDNIIFLLDPTQAPWSGPEEYFGTPLSAWNDPGQRERAVALMGWQDVVVNAHAASTNWLMGALRQRKVVTVASLHLTDLTATGRPVGHTFLTLAFEHAYDHIATCSEALADWCRGMGMPAEKLVPVVNAPTFAPPPQVIEEALAGRGRAERLRVLFLGRLDPQKGLETLADIVARTREMNLPIDWTIVGKSVVSDTRNPAVETLMPYLQPPVYDQDELIALYGAHDVLVLPSQYEGLPLVLLEAMQLGVVTLGNDVGAVREAIRDGETGFVMDPAGDVPAQAVAHLRALSQDRDKLRALSQAAVAAMEQRNWGQAMKGLIQAIDKRLELRDKAS</sequence>
<dbReference type="Pfam" id="PF13439">
    <property type="entry name" value="Glyco_transf_4"/>
    <property type="match status" value="1"/>
</dbReference>
<dbReference type="PANTHER" id="PTHR12526:SF630">
    <property type="entry name" value="GLYCOSYLTRANSFERASE"/>
    <property type="match status" value="1"/>
</dbReference>
<reference evidence="4 5" key="1">
    <citation type="submission" date="2016-09" db="EMBL/GenBank/DDBJ databases">
        <title>Rhizobium sp. nov., a novel species isolated from the rice rhizosphere.</title>
        <authorList>
            <person name="Zhao J."/>
            <person name="Zhang X."/>
        </authorList>
    </citation>
    <scope>NUCLEOTIDE SEQUENCE [LARGE SCALE GENOMIC DNA]</scope>
    <source>
        <strain evidence="4 5">MH17</strain>
    </source>
</reference>
<dbReference type="SUPFAM" id="SSF53448">
    <property type="entry name" value="Nucleotide-diphospho-sugar transferases"/>
    <property type="match status" value="1"/>
</dbReference>
<comment type="caution">
    <text evidence="4">The sequence shown here is derived from an EMBL/GenBank/DDBJ whole genome shotgun (WGS) entry which is preliminary data.</text>
</comment>
<evidence type="ECO:0000313" key="4">
    <source>
        <dbReference type="EMBL" id="OLP52783.1"/>
    </source>
</evidence>